<dbReference type="Pfam" id="PF12599">
    <property type="entry name" value="DUF3768"/>
    <property type="match status" value="1"/>
</dbReference>
<dbReference type="InterPro" id="IPR022243">
    <property type="entry name" value="DUF3768"/>
</dbReference>
<organism evidence="1">
    <name type="scientific">metagenome</name>
    <dbReference type="NCBI Taxonomy" id="256318"/>
    <lineage>
        <taxon>unclassified sequences</taxon>
        <taxon>metagenomes</taxon>
    </lineage>
</organism>
<evidence type="ECO:0000313" key="1">
    <source>
        <dbReference type="EMBL" id="SUS07763.1"/>
    </source>
</evidence>
<name>A0A380TJA2_9ZZZZ</name>
<dbReference type="AlphaFoldDB" id="A0A380TJA2"/>
<protein>
    <recommendedName>
        <fullName evidence="2">DUF3768 domain-containing protein</fullName>
    </recommendedName>
</protein>
<accession>A0A380TJA2</accession>
<evidence type="ECO:0008006" key="2">
    <source>
        <dbReference type="Google" id="ProtNLM"/>
    </source>
</evidence>
<gene>
    <name evidence="1" type="ORF">DF3PB_50033</name>
</gene>
<sequence>MGWAEAIRRLNDRFRQSLEGGRALVTRGVLARGEAFTSQAVAAVKAFDAFTPDNDPHEEHDFGAIEIDGTRLFFKIDYYDLSERAGSPDPTDPNVTVRVLTIMLAEEY</sequence>
<proteinExistence type="predicted"/>
<dbReference type="EMBL" id="UIDG01000445">
    <property type="protein sequence ID" value="SUS07763.1"/>
    <property type="molecule type" value="Genomic_DNA"/>
</dbReference>
<reference evidence="1" key="1">
    <citation type="submission" date="2018-07" db="EMBL/GenBank/DDBJ databases">
        <authorList>
            <person name="Quirk P.G."/>
            <person name="Krulwich T.A."/>
        </authorList>
    </citation>
    <scope>NUCLEOTIDE SEQUENCE</scope>
</reference>